<dbReference type="InterPro" id="IPR050486">
    <property type="entry name" value="Mannose-1P_guanyltransferase"/>
</dbReference>
<protein>
    <submittedName>
        <fullName evidence="2">Unannotated protein</fullName>
    </submittedName>
</protein>
<dbReference type="InterPro" id="IPR005835">
    <property type="entry name" value="NTP_transferase_dom"/>
</dbReference>
<dbReference type="PROSITE" id="PS51371">
    <property type="entry name" value="CBS"/>
    <property type="match status" value="1"/>
</dbReference>
<dbReference type="SUPFAM" id="SSF54631">
    <property type="entry name" value="CBS-domain pair"/>
    <property type="match status" value="1"/>
</dbReference>
<dbReference type="PANTHER" id="PTHR22572">
    <property type="entry name" value="SUGAR-1-PHOSPHATE GUANYL TRANSFERASE"/>
    <property type="match status" value="1"/>
</dbReference>
<evidence type="ECO:0000313" key="2">
    <source>
        <dbReference type="EMBL" id="CAB4581478.1"/>
    </source>
</evidence>
<sequence>MLVDDVSRCVVPGLATVKEVVENLTSSGLRLCLLVDSDRRLIGIVSDGDIRRGLLAGAGLESPATTVMNADFAAAPSGTAVSELTRVVRLREVTHLPLVGDDGRLAGLFIDQPDGEAAARDNTVVIMAGGMGLRLRPLTENTPKPMLPVGGKPMVQHTIESLRAEGFVNFVLAINYLGDQIEGHFGDGSDLGVRIAYVKEEQPLGTGGALSLLEDSFTSPIVVINGDVLLSARLTEMLNYHHSHSADITVGVKVLDTQIPFGVIELEGNHIVAMQEKPVYRDFVNAGVYVLEPSVVRSVAPAVRLDMPDLVVGWLGRRKVFAYPMHESWRDLGHIEDLESARQDYERRGE</sequence>
<organism evidence="2">
    <name type="scientific">freshwater metagenome</name>
    <dbReference type="NCBI Taxonomy" id="449393"/>
    <lineage>
        <taxon>unclassified sequences</taxon>
        <taxon>metagenomes</taxon>
        <taxon>ecological metagenomes</taxon>
    </lineage>
</organism>
<gene>
    <name evidence="2" type="ORF">UFOPK1684_01448</name>
</gene>
<dbReference type="Gene3D" id="3.10.580.10">
    <property type="entry name" value="CBS-domain"/>
    <property type="match status" value="1"/>
</dbReference>
<dbReference type="CDD" id="cd06426">
    <property type="entry name" value="NTP_transferase_like_2"/>
    <property type="match status" value="1"/>
</dbReference>
<dbReference type="InterPro" id="IPR029044">
    <property type="entry name" value="Nucleotide-diphossugar_trans"/>
</dbReference>
<dbReference type="EMBL" id="CAEZTM010000103">
    <property type="protein sequence ID" value="CAB4581478.1"/>
    <property type="molecule type" value="Genomic_DNA"/>
</dbReference>
<dbReference type="InterPro" id="IPR046342">
    <property type="entry name" value="CBS_dom_sf"/>
</dbReference>
<dbReference type="Gene3D" id="3.90.550.10">
    <property type="entry name" value="Spore Coat Polysaccharide Biosynthesis Protein SpsA, Chain A"/>
    <property type="match status" value="1"/>
</dbReference>
<feature type="domain" description="CBS" evidence="1">
    <location>
        <begin position="1"/>
        <end position="62"/>
    </location>
</feature>
<proteinExistence type="predicted"/>
<dbReference type="InterPro" id="IPR000644">
    <property type="entry name" value="CBS_dom"/>
</dbReference>
<dbReference type="AlphaFoldDB" id="A0A6J6F9W2"/>
<name>A0A6J6F9W2_9ZZZZ</name>
<dbReference type="Pfam" id="PF00483">
    <property type="entry name" value="NTP_transferase"/>
    <property type="match status" value="1"/>
</dbReference>
<evidence type="ECO:0000259" key="1">
    <source>
        <dbReference type="PROSITE" id="PS51371"/>
    </source>
</evidence>
<dbReference type="SUPFAM" id="SSF53448">
    <property type="entry name" value="Nucleotide-diphospho-sugar transferases"/>
    <property type="match status" value="1"/>
</dbReference>
<accession>A0A6J6F9W2</accession>
<reference evidence="2" key="1">
    <citation type="submission" date="2020-05" db="EMBL/GenBank/DDBJ databases">
        <authorList>
            <person name="Chiriac C."/>
            <person name="Salcher M."/>
            <person name="Ghai R."/>
            <person name="Kavagutti S V."/>
        </authorList>
    </citation>
    <scope>NUCLEOTIDE SEQUENCE</scope>
</reference>
<dbReference type="Pfam" id="PF00571">
    <property type="entry name" value="CBS"/>
    <property type="match status" value="1"/>
</dbReference>